<keyword evidence="3" id="KW-0238">DNA-binding</keyword>
<organism evidence="6 7">
    <name type="scientific">Pseudorhizobium halotolerans</name>
    <dbReference type="NCBI Taxonomy" id="1233081"/>
    <lineage>
        <taxon>Bacteria</taxon>
        <taxon>Pseudomonadati</taxon>
        <taxon>Pseudomonadota</taxon>
        <taxon>Alphaproteobacteria</taxon>
        <taxon>Hyphomicrobiales</taxon>
        <taxon>Rhizobiaceae</taxon>
        <taxon>Rhizobium/Agrobacterium group</taxon>
        <taxon>Pseudorhizobium</taxon>
    </lineage>
</organism>
<keyword evidence="7" id="KW-1185">Reference proteome</keyword>
<gene>
    <name evidence="6" type="ORF">RHAB21_04158</name>
</gene>
<dbReference type="PRINTS" id="PR00039">
    <property type="entry name" value="HTHLYSR"/>
</dbReference>
<proteinExistence type="inferred from homology"/>
<accession>A0ABM8PVB8</accession>
<evidence type="ECO:0000313" key="7">
    <source>
        <dbReference type="Proteomes" id="UP000601041"/>
    </source>
</evidence>
<reference evidence="6 7" key="1">
    <citation type="submission" date="2020-11" db="EMBL/GenBank/DDBJ databases">
        <authorList>
            <person name="Lassalle F."/>
        </authorList>
    </citation>
    <scope>NUCLEOTIDE SEQUENCE [LARGE SCALE GENOMIC DNA]</scope>
    <source>
        <strain evidence="6 7">AB21</strain>
    </source>
</reference>
<sequence length="312" mass="33676">MLDALTLDQMRVFVTVAEAGSFRAAAGRIARAQSAVSHAVANLESQLGVSLFDRSGHRPTLTPEGRSLLADAKAILLKVDTMRARARGLGDGVELGFAIALDPQFPLRLAAAALTELREAYPSVTVRVLSASLGEAVQALLERRCALAISGIDIPDPQIERRSLTYVSRVAVVAAGHPLAARAILAEPISAAELADHVQIVGEDPSRLTEGRDFDVLSPGTWRVGDNATKHALILAGIGWGNLPLWLVQRDLEEGRLIRLSAAEYGERGESRHRAWLMHRTDEHLGPAARVFCDAVLRRAELSSAQSQWTRS</sequence>
<dbReference type="SUPFAM" id="SSF46785">
    <property type="entry name" value="Winged helix' DNA-binding domain"/>
    <property type="match status" value="1"/>
</dbReference>
<evidence type="ECO:0000256" key="3">
    <source>
        <dbReference type="ARBA" id="ARBA00023125"/>
    </source>
</evidence>
<evidence type="ECO:0000256" key="2">
    <source>
        <dbReference type="ARBA" id="ARBA00023015"/>
    </source>
</evidence>
<comment type="similarity">
    <text evidence="1">Belongs to the LysR transcriptional regulatory family.</text>
</comment>
<feature type="domain" description="HTH lysR-type" evidence="5">
    <location>
        <begin position="5"/>
        <end position="62"/>
    </location>
</feature>
<dbReference type="Proteomes" id="UP000601041">
    <property type="component" value="Unassembled WGS sequence"/>
</dbReference>
<dbReference type="SUPFAM" id="SSF53850">
    <property type="entry name" value="Periplasmic binding protein-like II"/>
    <property type="match status" value="1"/>
</dbReference>
<evidence type="ECO:0000259" key="5">
    <source>
        <dbReference type="PROSITE" id="PS50931"/>
    </source>
</evidence>
<dbReference type="PANTHER" id="PTHR30126:SF91">
    <property type="entry name" value="LYSR FAMILY TRANSCRIPTIONAL REGULATOR"/>
    <property type="match status" value="1"/>
</dbReference>
<dbReference type="PANTHER" id="PTHR30126">
    <property type="entry name" value="HTH-TYPE TRANSCRIPTIONAL REGULATOR"/>
    <property type="match status" value="1"/>
</dbReference>
<protein>
    <submittedName>
        <fullName evidence="6">LysR family transcriptional regulator</fullName>
    </submittedName>
</protein>
<dbReference type="InterPro" id="IPR005119">
    <property type="entry name" value="LysR_subst-bd"/>
</dbReference>
<evidence type="ECO:0000256" key="4">
    <source>
        <dbReference type="ARBA" id="ARBA00023163"/>
    </source>
</evidence>
<dbReference type="InterPro" id="IPR036390">
    <property type="entry name" value="WH_DNA-bd_sf"/>
</dbReference>
<dbReference type="EMBL" id="CABFWE030000011">
    <property type="protein sequence ID" value="CAD7050393.1"/>
    <property type="molecule type" value="Genomic_DNA"/>
</dbReference>
<comment type="caution">
    <text evidence="6">The sequence shown here is derived from an EMBL/GenBank/DDBJ whole genome shotgun (WGS) entry which is preliminary data.</text>
</comment>
<name>A0ABM8PVB8_9HYPH</name>
<evidence type="ECO:0000256" key="1">
    <source>
        <dbReference type="ARBA" id="ARBA00009437"/>
    </source>
</evidence>
<dbReference type="InterPro" id="IPR000847">
    <property type="entry name" value="LysR_HTH_N"/>
</dbReference>
<keyword evidence="4" id="KW-0804">Transcription</keyword>
<dbReference type="Pfam" id="PF00126">
    <property type="entry name" value="HTH_1"/>
    <property type="match status" value="1"/>
</dbReference>
<dbReference type="RefSeq" id="WP_142589184.1">
    <property type="nucleotide sequence ID" value="NZ_CABFWE030000011.1"/>
</dbReference>
<evidence type="ECO:0000313" key="6">
    <source>
        <dbReference type="EMBL" id="CAD7050393.1"/>
    </source>
</evidence>
<dbReference type="Gene3D" id="3.40.190.290">
    <property type="match status" value="1"/>
</dbReference>
<dbReference type="Pfam" id="PF03466">
    <property type="entry name" value="LysR_substrate"/>
    <property type="match status" value="1"/>
</dbReference>
<dbReference type="InterPro" id="IPR036388">
    <property type="entry name" value="WH-like_DNA-bd_sf"/>
</dbReference>
<keyword evidence="2" id="KW-0805">Transcription regulation</keyword>
<dbReference type="Gene3D" id="1.10.10.10">
    <property type="entry name" value="Winged helix-like DNA-binding domain superfamily/Winged helix DNA-binding domain"/>
    <property type="match status" value="1"/>
</dbReference>
<dbReference type="PROSITE" id="PS50931">
    <property type="entry name" value="HTH_LYSR"/>
    <property type="match status" value="1"/>
</dbReference>